<gene>
    <name evidence="1" type="ORF">LCGC14_2443680</name>
</gene>
<reference evidence="1" key="1">
    <citation type="journal article" date="2015" name="Nature">
        <title>Complex archaea that bridge the gap between prokaryotes and eukaryotes.</title>
        <authorList>
            <person name="Spang A."/>
            <person name="Saw J.H."/>
            <person name="Jorgensen S.L."/>
            <person name="Zaremba-Niedzwiedzka K."/>
            <person name="Martijn J."/>
            <person name="Lind A.E."/>
            <person name="van Eijk R."/>
            <person name="Schleper C."/>
            <person name="Guy L."/>
            <person name="Ettema T.J."/>
        </authorList>
    </citation>
    <scope>NUCLEOTIDE SEQUENCE</scope>
</reference>
<accession>A0A0F9C5N4</accession>
<proteinExistence type="predicted"/>
<dbReference type="EMBL" id="LAZR01037662">
    <property type="protein sequence ID" value="KKL21617.1"/>
    <property type="molecule type" value="Genomic_DNA"/>
</dbReference>
<evidence type="ECO:0000313" key="1">
    <source>
        <dbReference type="EMBL" id="KKL21617.1"/>
    </source>
</evidence>
<sequence length="116" mass="13849">MKEWMKECLQKPQDHFSWPLMYRDRHGLTAQEVAGIIGHEQKTKNLHVDGRRFNLHNSAFYKTSWIPRVYLAQRTLFYSFHRNYGLNNNLHVKTKLIPFLFNINPSAAESELEFLK</sequence>
<name>A0A0F9C5N4_9ZZZZ</name>
<dbReference type="AlphaFoldDB" id="A0A0F9C5N4"/>
<organism evidence="1">
    <name type="scientific">marine sediment metagenome</name>
    <dbReference type="NCBI Taxonomy" id="412755"/>
    <lineage>
        <taxon>unclassified sequences</taxon>
        <taxon>metagenomes</taxon>
        <taxon>ecological metagenomes</taxon>
    </lineage>
</organism>
<protein>
    <submittedName>
        <fullName evidence="1">Uncharacterized protein</fullName>
    </submittedName>
</protein>
<comment type="caution">
    <text evidence="1">The sequence shown here is derived from an EMBL/GenBank/DDBJ whole genome shotgun (WGS) entry which is preliminary data.</text>
</comment>